<dbReference type="RefSeq" id="WP_023871958.1">
    <property type="nucleotide sequence ID" value="NC_023018.2"/>
</dbReference>
<dbReference type="GeneID" id="57199942"/>
<gene>
    <name evidence="2" type="ORF">NCTC13160_01502</name>
    <name evidence="3" type="ORF">PPN31119_04107</name>
</gene>
<evidence type="ECO:0000313" key="3">
    <source>
        <dbReference type="EMBL" id="VVE71940.1"/>
    </source>
</evidence>
<evidence type="ECO:0000256" key="1">
    <source>
        <dbReference type="SAM" id="MobiDB-lite"/>
    </source>
</evidence>
<dbReference type="EMBL" id="UGSG01000001">
    <property type="protein sequence ID" value="SUA76624.1"/>
    <property type="molecule type" value="Genomic_DNA"/>
</dbReference>
<dbReference type="KEGG" id="ppnm:LV28_07615"/>
<reference evidence="2 4" key="1">
    <citation type="submission" date="2018-06" db="EMBL/GenBank/DDBJ databases">
        <authorList>
            <consortium name="Pathogen Informatics"/>
            <person name="Doyle S."/>
        </authorList>
    </citation>
    <scope>NUCLEOTIDE SEQUENCE [LARGE SCALE GENOMIC DNA]</scope>
    <source>
        <strain evidence="2 4">NCTC13160</strain>
    </source>
</reference>
<dbReference type="Proteomes" id="UP000361468">
    <property type="component" value="Unassembled WGS sequence"/>
</dbReference>
<organism evidence="2 4">
    <name type="scientific">Pandoraea pnomenusa</name>
    <dbReference type="NCBI Taxonomy" id="93220"/>
    <lineage>
        <taxon>Bacteria</taxon>
        <taxon>Pseudomonadati</taxon>
        <taxon>Pseudomonadota</taxon>
        <taxon>Betaproteobacteria</taxon>
        <taxon>Burkholderiales</taxon>
        <taxon>Burkholderiaceae</taxon>
        <taxon>Pandoraea</taxon>
    </lineage>
</organism>
<keyword evidence="5" id="KW-1185">Reference proteome</keyword>
<sequence length="133" mass="14162">MHTNDKPVPDYRTAALRHVARGIGCAGMALCLTFSIAAFAAEGNGNGVGTQGPAADAMPGNARGDATQACTADRPDDKMLMGKSLAQVKSMLRGCPWRIGMQDGKPMPTTRDYRPDRRTLTIENDKVTAVQRG</sequence>
<name>A0A378YHJ6_9BURK</name>
<reference evidence="3 5" key="2">
    <citation type="submission" date="2019-08" db="EMBL/GenBank/DDBJ databases">
        <authorList>
            <person name="Peeters C."/>
        </authorList>
    </citation>
    <scope>NUCLEOTIDE SEQUENCE [LARGE SCALE GENOMIC DNA]</scope>
    <source>
        <strain evidence="3 5">LMG 31119</strain>
    </source>
</reference>
<evidence type="ECO:0008006" key="6">
    <source>
        <dbReference type="Google" id="ProtNLM"/>
    </source>
</evidence>
<protein>
    <recommendedName>
        <fullName evidence="6">Peptidase inhibitor I78 family</fullName>
    </recommendedName>
</protein>
<dbReference type="OrthoDB" id="8967138at2"/>
<evidence type="ECO:0000313" key="4">
    <source>
        <dbReference type="Proteomes" id="UP000254573"/>
    </source>
</evidence>
<dbReference type="AlphaFoldDB" id="A0A378YHJ6"/>
<dbReference type="EMBL" id="CABPSO010000017">
    <property type="protein sequence ID" value="VVE71940.1"/>
    <property type="molecule type" value="Genomic_DNA"/>
</dbReference>
<accession>A0A378YHJ6</accession>
<proteinExistence type="predicted"/>
<evidence type="ECO:0000313" key="5">
    <source>
        <dbReference type="Proteomes" id="UP000361468"/>
    </source>
</evidence>
<dbReference type="Proteomes" id="UP000254573">
    <property type="component" value="Unassembled WGS sequence"/>
</dbReference>
<evidence type="ECO:0000313" key="2">
    <source>
        <dbReference type="EMBL" id="SUA76624.1"/>
    </source>
</evidence>
<feature type="region of interest" description="Disordered" evidence="1">
    <location>
        <begin position="51"/>
        <end position="72"/>
    </location>
</feature>